<dbReference type="SMART" id="SM00267">
    <property type="entry name" value="GGDEF"/>
    <property type="match status" value="1"/>
</dbReference>
<reference evidence="3 4" key="1">
    <citation type="submission" date="2020-08" db="EMBL/GenBank/DDBJ databases">
        <title>Genomic Encyclopedia of Type Strains, Phase IV (KMG-IV): sequencing the most valuable type-strain genomes for metagenomic binning, comparative biology and taxonomic classification.</title>
        <authorList>
            <person name="Goeker M."/>
        </authorList>
    </citation>
    <scope>NUCLEOTIDE SEQUENCE [LARGE SCALE GENOMIC DNA]</scope>
    <source>
        <strain evidence="3 4">DSM 102238</strain>
    </source>
</reference>
<keyword evidence="4" id="KW-1185">Reference proteome</keyword>
<evidence type="ECO:0000313" key="3">
    <source>
        <dbReference type="EMBL" id="MBB3999863.1"/>
    </source>
</evidence>
<dbReference type="InterPro" id="IPR052155">
    <property type="entry name" value="Biofilm_reg_signaling"/>
</dbReference>
<gene>
    <name evidence="3" type="ORF">GGR04_003733</name>
</gene>
<protein>
    <submittedName>
        <fullName evidence="3">Diguanylate cyclase (GGDEF)-like protein</fullName>
    </submittedName>
</protein>
<evidence type="ECO:0000259" key="1">
    <source>
        <dbReference type="PROSITE" id="PS50113"/>
    </source>
</evidence>
<dbReference type="SUPFAM" id="SSF55785">
    <property type="entry name" value="PYP-like sensor domain (PAS domain)"/>
    <property type="match status" value="1"/>
</dbReference>
<sequence>MVDQHREAERIGVLLDLAILDTPAEREFNALASLAHRLFGTMASSFTLIDRDRQWFKAHVGMPASQTAREPALCNWVVENERALVLPDAACDPRFASSPLVCGGPKIRFYAGVPVSARSTAGVDVPVGTLCVIDDAPREIQGGELEALQELACIAEALLEARMTARRAIEVAQAKEQANQGLARERRLFKQAERIADMGSWRLTLADDSLEWSDGVHAIHDVPPGCGPSLADALAFYPEADRQRLAGTLAASIASGESFEAEADFVTARGRSKRVRCLGDVETVGGQAVAVVGVLQDITDRHRMEQELIRISRTDDLTGLANRAEFHRVLDARLSAADLSGEDLAVLLIDLDGFKAVNDNLGHAAGDEALRRIGERLRSWCRRDGFAARLGGDEFAVIVPDMKDPAAFPQRMDRLLADLCVWIGEPGRILPVSGTVGCAWASDAPRGRETLMKCADVALYAAKRSRKGTACTYEPPAVLAAAS</sequence>
<dbReference type="PROSITE" id="PS50887">
    <property type="entry name" value="GGDEF"/>
    <property type="match status" value="1"/>
</dbReference>
<dbReference type="NCBIfam" id="TIGR00254">
    <property type="entry name" value="GGDEF"/>
    <property type="match status" value="1"/>
</dbReference>
<dbReference type="InterPro" id="IPR029016">
    <property type="entry name" value="GAF-like_dom_sf"/>
</dbReference>
<dbReference type="CDD" id="cd01949">
    <property type="entry name" value="GGDEF"/>
    <property type="match status" value="1"/>
</dbReference>
<dbReference type="SUPFAM" id="SSF55073">
    <property type="entry name" value="Nucleotide cyclase"/>
    <property type="match status" value="1"/>
</dbReference>
<dbReference type="Gene3D" id="3.30.70.270">
    <property type="match status" value="1"/>
</dbReference>
<dbReference type="InterPro" id="IPR000700">
    <property type="entry name" value="PAS-assoc_C"/>
</dbReference>
<evidence type="ECO:0000259" key="2">
    <source>
        <dbReference type="PROSITE" id="PS50887"/>
    </source>
</evidence>
<dbReference type="Gene3D" id="3.30.450.40">
    <property type="match status" value="1"/>
</dbReference>
<dbReference type="PROSITE" id="PS50113">
    <property type="entry name" value="PAC"/>
    <property type="match status" value="1"/>
</dbReference>
<dbReference type="InterPro" id="IPR003018">
    <property type="entry name" value="GAF"/>
</dbReference>
<feature type="domain" description="PAC" evidence="1">
    <location>
        <begin position="259"/>
        <end position="310"/>
    </location>
</feature>
<dbReference type="Proteomes" id="UP000542776">
    <property type="component" value="Unassembled WGS sequence"/>
</dbReference>
<dbReference type="InterPro" id="IPR035965">
    <property type="entry name" value="PAS-like_dom_sf"/>
</dbReference>
<feature type="domain" description="GGDEF" evidence="2">
    <location>
        <begin position="342"/>
        <end position="475"/>
    </location>
</feature>
<accession>A0A7W6H7H1</accession>
<dbReference type="PANTHER" id="PTHR44757:SF2">
    <property type="entry name" value="BIOFILM ARCHITECTURE MAINTENANCE PROTEIN MBAA"/>
    <property type="match status" value="1"/>
</dbReference>
<dbReference type="Pfam" id="PF00990">
    <property type="entry name" value="GGDEF"/>
    <property type="match status" value="1"/>
</dbReference>
<dbReference type="AlphaFoldDB" id="A0A7W6H7H1"/>
<dbReference type="PANTHER" id="PTHR44757">
    <property type="entry name" value="DIGUANYLATE CYCLASE DGCP"/>
    <property type="match status" value="1"/>
</dbReference>
<dbReference type="InterPro" id="IPR000160">
    <property type="entry name" value="GGDEF_dom"/>
</dbReference>
<proteinExistence type="predicted"/>
<dbReference type="EMBL" id="JACIEK010000012">
    <property type="protein sequence ID" value="MBB3999863.1"/>
    <property type="molecule type" value="Genomic_DNA"/>
</dbReference>
<dbReference type="SMART" id="SM00065">
    <property type="entry name" value="GAF"/>
    <property type="match status" value="1"/>
</dbReference>
<dbReference type="Gene3D" id="3.30.450.20">
    <property type="entry name" value="PAS domain"/>
    <property type="match status" value="1"/>
</dbReference>
<evidence type="ECO:0000313" key="4">
    <source>
        <dbReference type="Proteomes" id="UP000542776"/>
    </source>
</evidence>
<dbReference type="InterPro" id="IPR029787">
    <property type="entry name" value="Nucleotide_cyclase"/>
</dbReference>
<dbReference type="RefSeq" id="WP_183201365.1">
    <property type="nucleotide sequence ID" value="NZ_JACIEK010000012.1"/>
</dbReference>
<name>A0A7W6H7H1_9HYPH</name>
<organism evidence="3 4">
    <name type="scientific">Aureimonas pseudogalii</name>
    <dbReference type="NCBI Taxonomy" id="1744844"/>
    <lineage>
        <taxon>Bacteria</taxon>
        <taxon>Pseudomonadati</taxon>
        <taxon>Pseudomonadota</taxon>
        <taxon>Alphaproteobacteria</taxon>
        <taxon>Hyphomicrobiales</taxon>
        <taxon>Aurantimonadaceae</taxon>
        <taxon>Aureimonas</taxon>
    </lineage>
</organism>
<dbReference type="InterPro" id="IPR043128">
    <property type="entry name" value="Rev_trsase/Diguanyl_cyclase"/>
</dbReference>
<comment type="caution">
    <text evidence="3">The sequence shown here is derived from an EMBL/GenBank/DDBJ whole genome shotgun (WGS) entry which is preliminary data.</text>
</comment>
<dbReference type="SUPFAM" id="SSF55781">
    <property type="entry name" value="GAF domain-like"/>
    <property type="match status" value="1"/>
</dbReference>